<dbReference type="STRING" id="102285.A0A0R3TJ07"/>
<dbReference type="AlphaFoldDB" id="A0A0R3TJ07"/>
<dbReference type="InterPro" id="IPR016095">
    <property type="entry name" value="Ribosomal_uL1_3-a/b-sand"/>
</dbReference>
<keyword evidence="1" id="KW-1133">Transmembrane helix</keyword>
<evidence type="ECO:0000313" key="3">
    <source>
        <dbReference type="Proteomes" id="UP000278807"/>
    </source>
</evidence>
<evidence type="ECO:0000313" key="2">
    <source>
        <dbReference type="EMBL" id="VDO02904.1"/>
    </source>
</evidence>
<dbReference type="Gene3D" id="3.40.50.790">
    <property type="match status" value="1"/>
</dbReference>
<proteinExistence type="predicted"/>
<reference evidence="2 3" key="2">
    <citation type="submission" date="2018-11" db="EMBL/GenBank/DDBJ databases">
        <authorList>
            <consortium name="Pathogen Informatics"/>
        </authorList>
    </citation>
    <scope>NUCLEOTIDE SEQUENCE [LARGE SCALE GENOMIC DNA]</scope>
</reference>
<accession>A0A0R3TJ07</accession>
<keyword evidence="1" id="KW-0472">Membrane</keyword>
<keyword evidence="3" id="KW-1185">Reference proteome</keyword>
<feature type="transmembrane region" description="Helical" evidence="1">
    <location>
        <begin position="115"/>
        <end position="137"/>
    </location>
</feature>
<evidence type="ECO:0000256" key="1">
    <source>
        <dbReference type="SAM" id="Phobius"/>
    </source>
</evidence>
<dbReference type="Proteomes" id="UP000278807">
    <property type="component" value="Unassembled WGS sequence"/>
</dbReference>
<evidence type="ECO:0000313" key="4">
    <source>
        <dbReference type="WBParaSite" id="HNAJ_0000704801-mRNA-1"/>
    </source>
</evidence>
<organism evidence="4">
    <name type="scientific">Rodentolepis nana</name>
    <name type="common">Dwarf tapeworm</name>
    <name type="synonym">Hymenolepis nana</name>
    <dbReference type="NCBI Taxonomy" id="102285"/>
    <lineage>
        <taxon>Eukaryota</taxon>
        <taxon>Metazoa</taxon>
        <taxon>Spiralia</taxon>
        <taxon>Lophotrochozoa</taxon>
        <taxon>Platyhelminthes</taxon>
        <taxon>Cestoda</taxon>
        <taxon>Eucestoda</taxon>
        <taxon>Cyclophyllidea</taxon>
        <taxon>Hymenolepididae</taxon>
        <taxon>Rodentolepis</taxon>
    </lineage>
</organism>
<reference evidence="4" key="1">
    <citation type="submission" date="2017-02" db="UniProtKB">
        <authorList>
            <consortium name="WormBaseParasite"/>
        </authorList>
    </citation>
    <scope>IDENTIFICATION</scope>
</reference>
<dbReference type="WBParaSite" id="HNAJ_0000704801-mRNA-1">
    <property type="protein sequence ID" value="HNAJ_0000704801-mRNA-1"/>
    <property type="gene ID" value="HNAJ_0000704801"/>
</dbReference>
<gene>
    <name evidence="2" type="ORF">HNAJ_LOCUS7044</name>
</gene>
<dbReference type="InterPro" id="IPR023674">
    <property type="entry name" value="Ribosomal_uL1-like"/>
</dbReference>
<protein>
    <submittedName>
        <fullName evidence="4">50S ribosomal protein L1</fullName>
    </submittedName>
</protein>
<sequence length="166" mass="19204">MRTKKENKFVSKLETSCTLPHELDFLPKRRIIALTNDPEVVEKCIQSGAVAAGGADILGRLETGGFHWDEYDDIVAHPDFVDSINKVRKILQNRMPSVKNGELFSQLLQIRCINVIGYFKFVLTYSARILMILYTYLPPMSSFMHTLFFKHFTFDKYDKVAIIYLF</sequence>
<dbReference type="SUPFAM" id="SSF56808">
    <property type="entry name" value="Ribosomal protein L1"/>
    <property type="match status" value="1"/>
</dbReference>
<name>A0A0R3TJ07_RODNA</name>
<dbReference type="OrthoDB" id="1747252at2759"/>
<keyword evidence="1" id="KW-0812">Transmembrane</keyword>
<dbReference type="EMBL" id="UZAE01009913">
    <property type="protein sequence ID" value="VDO02904.1"/>
    <property type="molecule type" value="Genomic_DNA"/>
</dbReference>